<keyword evidence="4" id="KW-1185">Reference proteome</keyword>
<protein>
    <submittedName>
        <fullName evidence="3">Uncharacterized protein</fullName>
    </submittedName>
</protein>
<comment type="caution">
    <text evidence="3">The sequence shown here is derived from an EMBL/GenBank/DDBJ whole genome shotgun (WGS) entry which is preliminary data.</text>
</comment>
<accession>A0AAP0NMR9</accession>
<sequence length="59" mass="7145">MTFFIFVLQIWFIKIGEYFSLPRIKKNGNENKRKQKKNTTFSKIEMENSRSTKKNQQIS</sequence>
<feature type="chain" id="PRO_5042992562" evidence="2">
    <location>
        <begin position="19"/>
        <end position="59"/>
    </location>
</feature>
<name>A0AAP0NMR9_9MAGN</name>
<proteinExistence type="predicted"/>
<dbReference type="Proteomes" id="UP001417504">
    <property type="component" value="Unassembled WGS sequence"/>
</dbReference>
<evidence type="ECO:0000313" key="3">
    <source>
        <dbReference type="EMBL" id="KAK9110021.1"/>
    </source>
</evidence>
<dbReference type="AlphaFoldDB" id="A0AAP0NMR9"/>
<feature type="signal peptide" evidence="2">
    <location>
        <begin position="1"/>
        <end position="18"/>
    </location>
</feature>
<feature type="region of interest" description="Disordered" evidence="1">
    <location>
        <begin position="26"/>
        <end position="59"/>
    </location>
</feature>
<gene>
    <name evidence="3" type="ORF">Sjap_018081</name>
</gene>
<organism evidence="3 4">
    <name type="scientific">Stephania japonica</name>
    <dbReference type="NCBI Taxonomy" id="461633"/>
    <lineage>
        <taxon>Eukaryota</taxon>
        <taxon>Viridiplantae</taxon>
        <taxon>Streptophyta</taxon>
        <taxon>Embryophyta</taxon>
        <taxon>Tracheophyta</taxon>
        <taxon>Spermatophyta</taxon>
        <taxon>Magnoliopsida</taxon>
        <taxon>Ranunculales</taxon>
        <taxon>Menispermaceae</taxon>
        <taxon>Menispermoideae</taxon>
        <taxon>Cissampelideae</taxon>
        <taxon>Stephania</taxon>
    </lineage>
</organism>
<keyword evidence="2" id="KW-0732">Signal</keyword>
<reference evidence="3 4" key="1">
    <citation type="submission" date="2024-01" db="EMBL/GenBank/DDBJ databases">
        <title>Genome assemblies of Stephania.</title>
        <authorList>
            <person name="Yang L."/>
        </authorList>
    </citation>
    <scope>NUCLEOTIDE SEQUENCE [LARGE SCALE GENOMIC DNA]</scope>
    <source>
        <strain evidence="3">QJT</strain>
        <tissue evidence="3">Leaf</tissue>
    </source>
</reference>
<evidence type="ECO:0000256" key="2">
    <source>
        <dbReference type="SAM" id="SignalP"/>
    </source>
</evidence>
<evidence type="ECO:0000256" key="1">
    <source>
        <dbReference type="SAM" id="MobiDB-lite"/>
    </source>
</evidence>
<dbReference type="EMBL" id="JBBNAE010000007">
    <property type="protein sequence ID" value="KAK9110021.1"/>
    <property type="molecule type" value="Genomic_DNA"/>
</dbReference>
<evidence type="ECO:0000313" key="4">
    <source>
        <dbReference type="Proteomes" id="UP001417504"/>
    </source>
</evidence>